<dbReference type="InterPro" id="IPR001680">
    <property type="entry name" value="WD40_rpt"/>
</dbReference>
<dbReference type="KEGG" id="soy:115875387"/>
<dbReference type="InterPro" id="IPR057496">
    <property type="entry name" value="FAN-like_PH"/>
</dbReference>
<name>A0A6J2X681_SITOR</name>
<dbReference type="Pfam" id="PF14844">
    <property type="entry name" value="PH_BEACH"/>
    <property type="match status" value="1"/>
</dbReference>
<dbReference type="GeneID" id="115875387"/>
<keyword evidence="6" id="KW-1185">Reference proteome</keyword>
<dbReference type="Pfam" id="PF02138">
    <property type="entry name" value="Beach"/>
    <property type="match status" value="1"/>
</dbReference>
<evidence type="ECO:0000256" key="1">
    <source>
        <dbReference type="ARBA" id="ARBA00022574"/>
    </source>
</evidence>
<dbReference type="PROSITE" id="PS50082">
    <property type="entry name" value="WD_REPEATS_2"/>
    <property type="match status" value="4"/>
</dbReference>
<dbReference type="SMART" id="SM00320">
    <property type="entry name" value="WD40"/>
    <property type="match status" value="7"/>
</dbReference>
<evidence type="ECO:0000259" key="4">
    <source>
        <dbReference type="PROSITE" id="PS50197"/>
    </source>
</evidence>
<dbReference type="InterPro" id="IPR023362">
    <property type="entry name" value="PH-BEACH_dom"/>
</dbReference>
<dbReference type="InterPro" id="IPR036372">
    <property type="entry name" value="BEACH_dom_sf"/>
</dbReference>
<dbReference type="PROSITE" id="PS50197">
    <property type="entry name" value="BEACH"/>
    <property type="match status" value="1"/>
</dbReference>
<dbReference type="OrthoDB" id="26681at2759"/>
<dbReference type="Gene3D" id="2.30.29.30">
    <property type="entry name" value="Pleckstrin-homology domain (PH domain)/Phosphotyrosine-binding domain (PTB)"/>
    <property type="match status" value="1"/>
</dbReference>
<dbReference type="Pfam" id="PF25400">
    <property type="entry name" value="PH_FAN"/>
    <property type="match status" value="1"/>
</dbReference>
<dbReference type="FunFam" id="1.10.1540.10:FF:000001">
    <property type="entry name" value="neurobeachin isoform X1"/>
    <property type="match status" value="1"/>
</dbReference>
<sequence length="890" mass="101830">MDKERFSLLLLDPGEIYFEDFSAVLIPPDTTPTTYDNKKQDGRLKMCSKSLVFDPKDLTKPLIKIPLKSCIIIEEWKGKAKFIKSKNVLSINCKEYVEMLEGNIIAPYKFRESSYFLFLLTYASISNCLAMMLQLQRATTLPSVEQSNMISAIVHSKHSRVTFNPLWMDLYEKVVTETQADKICPLIINPGRVLLSTLRLYFQPYNNIETSLVIKINLKSIKQIVKRRFLLRHIGLEIYSSDNTNSHIYLSFRNQNERDGFYENLLEQPELQLNNIEQNVITLQWQNGIISNFDYLLYINSLGDRTVNDLTQYPVFPWIITNYTSQELDLSDPNNYRDLSKPVGALNPDRLKRLLDRYNEMASPQFIYGSHYSTPGFVLYYLARLYPHYVLCMQGGRFDHPDRMFNSVADAFRNCFNNMSDFKELIPEFYDSSHEGNFLKNSLGINFGLRHNNLQVGDVEMPPWAESPKHFVETLRNALESDVVSNNLHNWIDLIFGYKQKGEEAIKAKNLFYHLCYEGNVDLDSISDLNDKHALEVQIMEFGQIPKQVFTVPHPKRKIGPQLLTEPHQIEQEEDILEDMWKTAIDLELSASFNSHKTAVNYIYISDDCSNIISVGHDSKLKMFSLNQNRQTRSANIGNMPLSCCIPLPNANTLIIGTWDNQILLYDLDYGKVTVNVEAHEDTVTCMSLGEKSHLFVSGSSDCSVKIWKGLNTNIKDLAVQCLYKHLDHNSAVNCICFDRDDHHLAVGTDDGELYIWETQNFTLSKKFDISSKINAINYSCDGQKLALGSENGCFQILDVNTGLSVFNKTLKSSVKSLKWRGHLLVIGCDDGTLLIWDMFQVKILLEKKAHLESILTVDIAKDKSLLATGSQDKVIKVWKPKNIHDGGDS</sequence>
<reference evidence="7" key="1">
    <citation type="submission" date="2025-08" db="UniProtKB">
        <authorList>
            <consortium name="RefSeq"/>
        </authorList>
    </citation>
    <scope>IDENTIFICATION</scope>
    <source>
        <tissue evidence="7">Gonads</tissue>
    </source>
</reference>
<dbReference type="RefSeq" id="XP_030746682.1">
    <property type="nucleotide sequence ID" value="XM_030890822.1"/>
</dbReference>
<keyword evidence="1 3" id="KW-0853">WD repeat</keyword>
<evidence type="ECO:0000256" key="3">
    <source>
        <dbReference type="PROSITE-ProRule" id="PRU00221"/>
    </source>
</evidence>
<evidence type="ECO:0000313" key="6">
    <source>
        <dbReference type="Proteomes" id="UP000504635"/>
    </source>
</evidence>
<dbReference type="InterPro" id="IPR015943">
    <property type="entry name" value="WD40/YVTN_repeat-like_dom_sf"/>
</dbReference>
<dbReference type="PROSITE" id="PS51783">
    <property type="entry name" value="PH_BEACH"/>
    <property type="match status" value="1"/>
</dbReference>
<evidence type="ECO:0000259" key="5">
    <source>
        <dbReference type="PROSITE" id="PS51783"/>
    </source>
</evidence>
<dbReference type="PROSITE" id="PS50294">
    <property type="entry name" value="WD_REPEATS_REGION"/>
    <property type="match status" value="3"/>
</dbReference>
<feature type="repeat" description="WD" evidence="3">
    <location>
        <begin position="848"/>
        <end position="880"/>
    </location>
</feature>
<dbReference type="Gene3D" id="1.10.1540.10">
    <property type="entry name" value="BEACH domain"/>
    <property type="match status" value="1"/>
</dbReference>
<evidence type="ECO:0000313" key="7">
    <source>
        <dbReference type="RefSeq" id="XP_030746682.1"/>
    </source>
</evidence>
<protein>
    <submittedName>
        <fullName evidence="7">Protein FAN-like</fullName>
    </submittedName>
</protein>
<dbReference type="AlphaFoldDB" id="A0A6J2X681"/>
<feature type="repeat" description="WD" evidence="3">
    <location>
        <begin position="726"/>
        <end position="767"/>
    </location>
</feature>
<accession>A0A6J2X681</accession>
<dbReference type="CDD" id="cd06071">
    <property type="entry name" value="Beach"/>
    <property type="match status" value="1"/>
</dbReference>
<evidence type="ECO:0000256" key="2">
    <source>
        <dbReference type="ARBA" id="ARBA00022737"/>
    </source>
</evidence>
<dbReference type="SUPFAM" id="SSF50729">
    <property type="entry name" value="PH domain-like"/>
    <property type="match status" value="1"/>
</dbReference>
<dbReference type="Pfam" id="PF00400">
    <property type="entry name" value="WD40"/>
    <property type="match status" value="5"/>
</dbReference>
<dbReference type="SUPFAM" id="SSF81837">
    <property type="entry name" value="BEACH domain"/>
    <property type="match status" value="1"/>
</dbReference>
<feature type="domain" description="BEACH" evidence="4">
    <location>
        <begin position="270"/>
        <end position="557"/>
    </location>
</feature>
<proteinExistence type="predicted"/>
<dbReference type="InterPro" id="IPR011993">
    <property type="entry name" value="PH-like_dom_sf"/>
</dbReference>
<organism evidence="6 7">
    <name type="scientific">Sitophilus oryzae</name>
    <name type="common">Rice weevil</name>
    <name type="synonym">Curculio oryzae</name>
    <dbReference type="NCBI Taxonomy" id="7048"/>
    <lineage>
        <taxon>Eukaryota</taxon>
        <taxon>Metazoa</taxon>
        <taxon>Ecdysozoa</taxon>
        <taxon>Arthropoda</taxon>
        <taxon>Hexapoda</taxon>
        <taxon>Insecta</taxon>
        <taxon>Pterygota</taxon>
        <taxon>Neoptera</taxon>
        <taxon>Endopterygota</taxon>
        <taxon>Coleoptera</taxon>
        <taxon>Polyphaga</taxon>
        <taxon>Cucujiformia</taxon>
        <taxon>Curculionidae</taxon>
        <taxon>Dryophthorinae</taxon>
        <taxon>Sitophilus</taxon>
    </lineage>
</organism>
<dbReference type="CDD" id="cd01201">
    <property type="entry name" value="PH_BEACH"/>
    <property type="match status" value="1"/>
</dbReference>
<dbReference type="Gene3D" id="2.130.10.10">
    <property type="entry name" value="YVTN repeat-like/Quinoprotein amine dehydrogenase"/>
    <property type="match status" value="2"/>
</dbReference>
<dbReference type="CDD" id="cd00200">
    <property type="entry name" value="WD40"/>
    <property type="match status" value="1"/>
</dbReference>
<dbReference type="InterPro" id="IPR036322">
    <property type="entry name" value="WD40_repeat_dom_sf"/>
</dbReference>
<feature type="domain" description="BEACH-type PH" evidence="5">
    <location>
        <begin position="169"/>
        <end position="266"/>
    </location>
</feature>
<dbReference type="InterPro" id="IPR000409">
    <property type="entry name" value="BEACH_dom"/>
</dbReference>
<dbReference type="PANTHER" id="PTHR13743">
    <property type="entry name" value="BEIGE/BEACH-RELATED"/>
    <property type="match status" value="1"/>
</dbReference>
<dbReference type="PANTHER" id="PTHR13743:SF123">
    <property type="entry name" value="PROTEIN FAN"/>
    <property type="match status" value="1"/>
</dbReference>
<gene>
    <name evidence="7" type="primary">LOC115875387</name>
</gene>
<dbReference type="SUPFAM" id="SSF50978">
    <property type="entry name" value="WD40 repeat-like"/>
    <property type="match status" value="1"/>
</dbReference>
<dbReference type="SMART" id="SM01026">
    <property type="entry name" value="Beach"/>
    <property type="match status" value="1"/>
</dbReference>
<feature type="repeat" description="WD" evidence="3">
    <location>
        <begin position="677"/>
        <end position="709"/>
    </location>
</feature>
<feature type="repeat" description="WD" evidence="3">
    <location>
        <begin position="593"/>
        <end position="634"/>
    </location>
</feature>
<keyword evidence="2" id="KW-0677">Repeat</keyword>
<dbReference type="InParanoid" id="A0A6J2X681"/>
<dbReference type="InterPro" id="IPR050865">
    <property type="entry name" value="BEACH_Domain"/>
</dbReference>
<dbReference type="Proteomes" id="UP000504635">
    <property type="component" value="Unplaced"/>
</dbReference>